<reference evidence="12 13" key="1">
    <citation type="journal article" date="2011" name="Science">
        <title>Comparative functional genomics of the fission yeasts.</title>
        <authorList>
            <person name="Rhind N."/>
            <person name="Chen Z."/>
            <person name="Yassour M."/>
            <person name="Thompson D.A."/>
            <person name="Haas B.J."/>
            <person name="Habib N."/>
            <person name="Wapinski I."/>
            <person name="Roy S."/>
            <person name="Lin M.F."/>
            <person name="Heiman D.I."/>
            <person name="Young S.K."/>
            <person name="Furuya K."/>
            <person name="Guo Y."/>
            <person name="Pidoux A."/>
            <person name="Chen H.M."/>
            <person name="Robbertse B."/>
            <person name="Goldberg J.M."/>
            <person name="Aoki K."/>
            <person name="Bayne E.H."/>
            <person name="Berlin A.M."/>
            <person name="Desjardins C.A."/>
            <person name="Dobbs E."/>
            <person name="Dukaj L."/>
            <person name="Fan L."/>
            <person name="FitzGerald M.G."/>
            <person name="French C."/>
            <person name="Gujja S."/>
            <person name="Hansen K."/>
            <person name="Keifenheim D."/>
            <person name="Levin J.Z."/>
            <person name="Mosher R.A."/>
            <person name="Mueller C.A."/>
            <person name="Pfiffner J."/>
            <person name="Priest M."/>
            <person name="Russ C."/>
            <person name="Smialowska A."/>
            <person name="Swoboda P."/>
            <person name="Sykes S.M."/>
            <person name="Vaughn M."/>
            <person name="Vengrova S."/>
            <person name="Yoder R."/>
            <person name="Zeng Q."/>
            <person name="Allshire R."/>
            <person name="Baulcombe D."/>
            <person name="Birren B.W."/>
            <person name="Brown W."/>
            <person name="Ekwall K."/>
            <person name="Kellis M."/>
            <person name="Leatherwood J."/>
            <person name="Levin H."/>
            <person name="Margalit H."/>
            <person name="Martienssen R."/>
            <person name="Nieduszynski C.A."/>
            <person name="Spatafora J.W."/>
            <person name="Friedman N."/>
            <person name="Dalgaard J.Z."/>
            <person name="Baumann P."/>
            <person name="Niki H."/>
            <person name="Regev A."/>
            <person name="Nusbaum C."/>
        </authorList>
    </citation>
    <scope>NUCLEOTIDE SEQUENCE [LARGE SCALE GENOMIC DNA]</scope>
    <source>
        <strain evidence="13">yFS286</strain>
    </source>
</reference>
<gene>
    <name evidence="12" type="ORF">SOCG_04517</name>
</gene>
<dbReference type="OMA" id="LKAHEGM"/>
<dbReference type="GO" id="GO:0006281">
    <property type="term" value="P:DNA repair"/>
    <property type="evidence" value="ECO:0007669"/>
    <property type="project" value="UniProtKB-UniRule"/>
</dbReference>
<comment type="subcellular location">
    <subcellularLocation>
        <location evidence="1 9">Nucleus</location>
    </subcellularLocation>
</comment>
<keyword evidence="9" id="KW-0234">DNA repair</keyword>
<name>S9RMT4_SCHOY</name>
<evidence type="ECO:0000256" key="1">
    <source>
        <dbReference type="ARBA" id="ARBA00004123"/>
    </source>
</evidence>
<sequence length="140" mass="16250">MSDSNIKVNKSEEIANPSYYESCKKELHEMLEKRQDLETSLMDIEDSLYQLEGNYLEKTSGTGNIIRGFDGLLKATGSNLRRRSEYVESDRLFSLSSLTSPNARSVNYDLDDSTETSRRRKRKYESNAADNRRRLSFREM</sequence>
<keyword evidence="8 9" id="KW-0539">Nucleus</keyword>
<dbReference type="AlphaFoldDB" id="S9RMT4"/>
<evidence type="ECO:0000256" key="5">
    <source>
        <dbReference type="ARBA" id="ARBA00023015"/>
    </source>
</evidence>
<dbReference type="RefSeq" id="XP_013017717.1">
    <property type="nucleotide sequence ID" value="XM_013162263.1"/>
</dbReference>
<keyword evidence="9" id="KW-0227">DNA damage</keyword>
<dbReference type="GO" id="GO:0005634">
    <property type="term" value="C:nucleus"/>
    <property type="evidence" value="ECO:0007669"/>
    <property type="project" value="UniProtKB-SubCell"/>
</dbReference>
<protein>
    <recommendedName>
        <fullName evidence="3 9">Chromatin modification-related protein EAF6</fullName>
    </recommendedName>
</protein>
<dbReference type="GeneID" id="25033479"/>
<evidence type="ECO:0000313" key="12">
    <source>
        <dbReference type="EMBL" id="EPX75274.1"/>
    </source>
</evidence>
<evidence type="ECO:0000256" key="2">
    <source>
        <dbReference type="ARBA" id="ARBA00010916"/>
    </source>
</evidence>
<evidence type="ECO:0000256" key="4">
    <source>
        <dbReference type="ARBA" id="ARBA00022853"/>
    </source>
</evidence>
<dbReference type="GO" id="GO:0006325">
    <property type="term" value="P:chromatin organization"/>
    <property type="evidence" value="ECO:0007669"/>
    <property type="project" value="UniProtKB-KW"/>
</dbReference>
<dbReference type="PANTHER" id="PTHR13476">
    <property type="entry name" value="CHROMATIN MODIFICATION-RELATED PROTEIN MEAF6"/>
    <property type="match status" value="1"/>
</dbReference>
<dbReference type="GO" id="GO:0016740">
    <property type="term" value="F:transferase activity"/>
    <property type="evidence" value="ECO:0007669"/>
    <property type="project" value="UniProtKB-KW"/>
</dbReference>
<keyword evidence="7 9" id="KW-0804">Transcription</keyword>
<dbReference type="OrthoDB" id="440324at2759"/>
<dbReference type="Pfam" id="PF09340">
    <property type="entry name" value="NuA4"/>
    <property type="match status" value="1"/>
</dbReference>
<evidence type="ECO:0000256" key="8">
    <source>
        <dbReference type="ARBA" id="ARBA00023242"/>
    </source>
</evidence>
<dbReference type="GO" id="GO:0035267">
    <property type="term" value="C:NuA4 histone acetyltransferase complex"/>
    <property type="evidence" value="ECO:0007669"/>
    <property type="project" value="UniProtKB-UniRule"/>
</dbReference>
<organism evidence="12 13">
    <name type="scientific">Schizosaccharomyces octosporus (strain yFS286)</name>
    <name type="common">Fission yeast</name>
    <name type="synonym">Octosporomyces octosporus</name>
    <dbReference type="NCBI Taxonomy" id="483514"/>
    <lineage>
        <taxon>Eukaryota</taxon>
        <taxon>Fungi</taxon>
        <taxon>Dikarya</taxon>
        <taxon>Ascomycota</taxon>
        <taxon>Taphrinomycotina</taxon>
        <taxon>Schizosaccharomycetes</taxon>
        <taxon>Schizosaccharomycetales</taxon>
        <taxon>Schizosaccharomycetaceae</taxon>
        <taxon>Schizosaccharomyces</taxon>
    </lineage>
</organism>
<dbReference type="HOGENOM" id="CLU_1741639_0_0_1"/>
<evidence type="ECO:0000256" key="3">
    <source>
        <dbReference type="ARBA" id="ARBA00018504"/>
    </source>
</evidence>
<feature type="region of interest" description="Disordered" evidence="11">
    <location>
        <begin position="104"/>
        <end position="128"/>
    </location>
</feature>
<evidence type="ECO:0000256" key="7">
    <source>
        <dbReference type="ARBA" id="ARBA00023163"/>
    </source>
</evidence>
<dbReference type="InterPro" id="IPR015418">
    <property type="entry name" value="Eaf6"/>
</dbReference>
<evidence type="ECO:0000313" key="13">
    <source>
        <dbReference type="Proteomes" id="UP000016088"/>
    </source>
</evidence>
<comment type="function">
    <text evidence="9">Component of the NuA4 histone acetyltransferase complex which is involved in transcriptional activation of selected genes principally by acetylation of nucleosomal histone H4 and H2A. The NuA4 complex is also involved in DNA repair.</text>
</comment>
<dbReference type="Proteomes" id="UP000016088">
    <property type="component" value="Unassembled WGS sequence"/>
</dbReference>
<evidence type="ECO:0000256" key="6">
    <source>
        <dbReference type="ARBA" id="ARBA00023054"/>
    </source>
</evidence>
<keyword evidence="13" id="KW-1185">Reference proteome</keyword>
<keyword evidence="4 9" id="KW-0156">Chromatin regulator</keyword>
<accession>S9RMT4</accession>
<evidence type="ECO:0000256" key="11">
    <source>
        <dbReference type="SAM" id="MobiDB-lite"/>
    </source>
</evidence>
<proteinExistence type="inferred from homology"/>
<feature type="coiled-coil region" evidence="10">
    <location>
        <begin position="20"/>
        <end position="47"/>
    </location>
</feature>
<dbReference type="EMBL" id="KE503206">
    <property type="protein sequence ID" value="EPX75274.1"/>
    <property type="molecule type" value="Genomic_DNA"/>
</dbReference>
<comment type="similarity">
    <text evidence="2 9">Belongs to the EAF6 family.</text>
</comment>
<evidence type="ECO:0000256" key="10">
    <source>
        <dbReference type="SAM" id="Coils"/>
    </source>
</evidence>
<keyword evidence="6 10" id="KW-0175">Coiled coil</keyword>
<comment type="subunit">
    <text evidence="9">Component of the NuA4 histone acetyltransferase complex.</text>
</comment>
<dbReference type="eggNOG" id="KOG3856">
    <property type="taxonomic scope" value="Eukaryota"/>
</dbReference>
<dbReference type="VEuPathDB" id="FungiDB:SOCG_04517"/>
<evidence type="ECO:0000256" key="9">
    <source>
        <dbReference type="RuleBase" id="RU368022"/>
    </source>
</evidence>
<keyword evidence="5 9" id="KW-0805">Transcription regulation</keyword>